<dbReference type="GO" id="GO:0004633">
    <property type="term" value="F:phosphopantothenoylcysteine decarboxylase activity"/>
    <property type="evidence" value="ECO:0007669"/>
    <property type="project" value="UniProtKB-UniRule"/>
</dbReference>
<comment type="cofactor">
    <cofactor evidence="3">
        <name>FMN</name>
        <dbReference type="ChEBI" id="CHEBI:58210"/>
    </cofactor>
    <text evidence="3">Binds 1 FMN per subunit.</text>
</comment>
<dbReference type="SUPFAM" id="SSF102645">
    <property type="entry name" value="CoaB-like"/>
    <property type="match status" value="1"/>
</dbReference>
<comment type="cofactor">
    <cofactor evidence="3">
        <name>Mg(2+)</name>
        <dbReference type="ChEBI" id="CHEBI:18420"/>
    </cofactor>
</comment>
<comment type="caution">
    <text evidence="3">Lacks conserved residue(s) required for the propagation of feature annotation.</text>
</comment>
<keyword evidence="3 4" id="KW-0285">Flavoprotein</keyword>
<feature type="binding site" evidence="3">
    <location>
        <position position="326"/>
    </location>
    <ligand>
        <name>CTP</name>
        <dbReference type="ChEBI" id="CHEBI:37563"/>
    </ligand>
</feature>
<feature type="region of interest" description="Phosphopantothenoylcysteine decarboxylase" evidence="3">
    <location>
        <begin position="1"/>
        <end position="191"/>
    </location>
</feature>
<dbReference type="UniPathway" id="UPA00241">
    <property type="reaction ID" value="UER00353"/>
</dbReference>
<dbReference type="GO" id="GO:0071513">
    <property type="term" value="C:phosphopantothenoylcysteine decarboxylase complex"/>
    <property type="evidence" value="ECO:0007669"/>
    <property type="project" value="TreeGrafter"/>
</dbReference>
<evidence type="ECO:0000313" key="8">
    <source>
        <dbReference type="Proteomes" id="UP000238164"/>
    </source>
</evidence>
<dbReference type="KEGG" id="mgg:MPLG2_1434"/>
<keyword evidence="1 3" id="KW-0210">Decarboxylase</keyword>
<dbReference type="Pfam" id="PF02441">
    <property type="entry name" value="Flavoprotein"/>
    <property type="match status" value="1"/>
</dbReference>
<sequence length="406" mass="41907">MSRIVLGVAGGIAAYKACLLLRRFTEAGHEVTVVPTANALNFVGETTWAALSGRPVRTQVWHDAHEVPHVRLGREAELVVVAPATADLLARAATGRADDLLTNVLLTATCPVLMAPAMHTEMWLHPATVANVATLRERGVVVLDPDSGRLTGADTGPGRLPEPADIEQAALSLLAPDVTRAVRARDLDGVRLTVSAGGTREALDPVRYLSNASSGRMGLAIARAAALRGADVTVVAAAITADVPGSADVQHVTSTADLADAMMALAPSSDVIVMAAAPADFTPADPSAQKLKKSGDAGLSVEFSQTTDVLAALVRARHDDQVIVGFAAETAGSRERLLELGRAKLARKGCDLLVLNDVSGGAVFGAADNAVTIVDSTGVVGEAAGDKNLIAHRILDAVVHTKGTTR</sequence>
<organism evidence="7 8">
    <name type="scientific">Micropruina glycogenica</name>
    <dbReference type="NCBI Taxonomy" id="75385"/>
    <lineage>
        <taxon>Bacteria</taxon>
        <taxon>Bacillati</taxon>
        <taxon>Actinomycetota</taxon>
        <taxon>Actinomycetes</taxon>
        <taxon>Propionibacteriales</taxon>
        <taxon>Nocardioidaceae</taxon>
        <taxon>Micropruina</taxon>
    </lineage>
</organism>
<feature type="domain" description="DNA/pantothenate metabolism flavoprotein C-terminal" evidence="6">
    <location>
        <begin position="187"/>
        <end position="399"/>
    </location>
</feature>
<dbReference type="GO" id="GO:0004632">
    <property type="term" value="F:phosphopantothenate--cysteine ligase activity"/>
    <property type="evidence" value="ECO:0007669"/>
    <property type="project" value="UniProtKB-UniRule"/>
</dbReference>
<protein>
    <recommendedName>
        <fullName evidence="3">Coenzyme A biosynthesis bifunctional protein CoaBC</fullName>
    </recommendedName>
    <alternativeName>
        <fullName evidence="3">DNA/pantothenate metabolism flavoprotein</fullName>
    </alternativeName>
    <alternativeName>
        <fullName evidence="3">Phosphopantothenoylcysteine synthetase/decarboxylase</fullName>
        <shortName evidence="3">PPCS-PPCDC</shortName>
    </alternativeName>
    <domain>
        <recommendedName>
            <fullName evidence="3">Phosphopantothenoylcysteine decarboxylase</fullName>
            <shortName evidence="3">PPC decarboxylase</shortName>
            <shortName evidence="3">PPC-DC</shortName>
            <ecNumber evidence="3">4.1.1.36</ecNumber>
        </recommendedName>
        <alternativeName>
            <fullName evidence="3">CoaC</fullName>
        </alternativeName>
    </domain>
    <domain>
        <recommendedName>
            <fullName evidence="3">Phosphopantothenate--cysteine ligase</fullName>
            <ecNumber evidence="3">6.3.2.5</ecNumber>
        </recommendedName>
        <alternativeName>
            <fullName evidence="3">CoaB</fullName>
        </alternativeName>
        <alternativeName>
            <fullName evidence="3">Phosphopantothenoylcysteine synthetase</fullName>
            <shortName evidence="3">PPC synthetase</shortName>
            <shortName evidence="3">PPC-S</shortName>
        </alternativeName>
    </domain>
</protein>
<keyword evidence="3" id="KW-0511">Multifunctional enzyme</keyword>
<dbReference type="EC" id="6.3.2.5" evidence="3"/>
<dbReference type="PANTHER" id="PTHR14359">
    <property type="entry name" value="HOMO-OLIGOMERIC FLAVIN CONTAINING CYS DECARBOXYLASE FAMILY"/>
    <property type="match status" value="1"/>
</dbReference>
<dbReference type="InterPro" id="IPR005252">
    <property type="entry name" value="CoaBC"/>
</dbReference>
<evidence type="ECO:0000313" key="7">
    <source>
        <dbReference type="EMBL" id="SPD86470.1"/>
    </source>
</evidence>
<evidence type="ECO:0000256" key="2">
    <source>
        <dbReference type="ARBA" id="ARBA00023239"/>
    </source>
</evidence>
<dbReference type="SUPFAM" id="SSF52507">
    <property type="entry name" value="Homo-oligomeric flavin-containing Cys decarboxylases, HFCD"/>
    <property type="match status" value="1"/>
</dbReference>
<dbReference type="OrthoDB" id="9802554at2"/>
<comment type="function">
    <text evidence="4">Catalyzes two steps in the biosynthesis of coenzyme A. In the first step cysteine is conjugated to 4'-phosphopantothenate to form 4-phosphopantothenoylcysteine, in the latter compound is decarboxylated to form 4'-phosphopantotheine.</text>
</comment>
<keyword evidence="3" id="KW-0460">Magnesium</keyword>
<keyword evidence="3 4" id="KW-0288">FMN</keyword>
<feature type="region of interest" description="Phosphopantothenate--cysteine ligase" evidence="3">
    <location>
        <begin position="192"/>
        <end position="406"/>
    </location>
</feature>
<dbReference type="AlphaFoldDB" id="A0A2N9JFW8"/>
<keyword evidence="3" id="KW-0479">Metal-binding</keyword>
<feature type="binding site" evidence="3">
    <location>
        <position position="280"/>
    </location>
    <ligand>
        <name>CTP</name>
        <dbReference type="ChEBI" id="CHEBI:37563"/>
    </ligand>
</feature>
<reference evidence="7 8" key="1">
    <citation type="submission" date="2018-02" db="EMBL/GenBank/DDBJ databases">
        <authorList>
            <person name="Cohen D.B."/>
            <person name="Kent A.D."/>
        </authorList>
    </citation>
    <scope>NUCLEOTIDE SEQUENCE [LARGE SCALE GENOMIC DNA]</scope>
    <source>
        <strain evidence="7">1</strain>
    </source>
</reference>
<dbReference type="EMBL" id="LT985188">
    <property type="protein sequence ID" value="SPD86470.1"/>
    <property type="molecule type" value="Genomic_DNA"/>
</dbReference>
<dbReference type="NCBIfam" id="TIGR00521">
    <property type="entry name" value="coaBC_dfp"/>
    <property type="match status" value="1"/>
</dbReference>
<keyword evidence="3 4" id="KW-0436">Ligase</keyword>
<dbReference type="InterPro" id="IPR035929">
    <property type="entry name" value="CoaB-like_sf"/>
</dbReference>
<dbReference type="Gene3D" id="3.40.50.1950">
    <property type="entry name" value="Flavin prenyltransferase-like"/>
    <property type="match status" value="1"/>
</dbReference>
<dbReference type="GO" id="GO:0046872">
    <property type="term" value="F:metal ion binding"/>
    <property type="evidence" value="ECO:0007669"/>
    <property type="project" value="UniProtKB-KW"/>
</dbReference>
<keyword evidence="2 3" id="KW-0456">Lyase</keyword>
<feature type="domain" description="Flavoprotein" evidence="5">
    <location>
        <begin position="3"/>
        <end position="170"/>
    </location>
</feature>
<accession>A0A2N9JFW8</accession>
<dbReference type="InterPro" id="IPR036551">
    <property type="entry name" value="Flavin_trans-like"/>
</dbReference>
<dbReference type="GO" id="GO:0010181">
    <property type="term" value="F:FMN binding"/>
    <property type="evidence" value="ECO:0007669"/>
    <property type="project" value="UniProtKB-UniRule"/>
</dbReference>
<feature type="binding site" evidence="3">
    <location>
        <position position="344"/>
    </location>
    <ligand>
        <name>CTP</name>
        <dbReference type="ChEBI" id="CHEBI:37563"/>
    </ligand>
</feature>
<comment type="function">
    <text evidence="3">Catalyzes two sequential steps in the biosynthesis of coenzyme A. In the first step cysteine is conjugated to 4'-phosphopantothenate to form 4-phosphopantothenoylcysteine. In the second step the latter compound is decarboxylated to form 4'-phosphopantotheine.</text>
</comment>
<name>A0A2N9JFW8_9ACTN</name>
<comment type="similarity">
    <text evidence="3 4">In the C-terminal section; belongs to the PPC synthetase family.</text>
</comment>
<comment type="pathway">
    <text evidence="3 4">Cofactor biosynthesis; coenzyme A biosynthesis; CoA from (R)-pantothenate: step 2/5.</text>
</comment>
<feature type="binding site" evidence="3">
    <location>
        <position position="290"/>
    </location>
    <ligand>
        <name>CTP</name>
        <dbReference type="ChEBI" id="CHEBI:37563"/>
    </ligand>
</feature>
<evidence type="ECO:0000259" key="5">
    <source>
        <dbReference type="Pfam" id="PF02441"/>
    </source>
</evidence>
<dbReference type="InterPro" id="IPR003382">
    <property type="entry name" value="Flavoprotein"/>
</dbReference>
<feature type="binding site" evidence="3">
    <location>
        <position position="348"/>
    </location>
    <ligand>
        <name>CTP</name>
        <dbReference type="ChEBI" id="CHEBI:37563"/>
    </ligand>
</feature>
<gene>
    <name evidence="3 7" type="primary">coaBC</name>
    <name evidence="7" type="ORF">MPLG2_1434</name>
</gene>
<dbReference type="HAMAP" id="MF_02225">
    <property type="entry name" value="CoaBC"/>
    <property type="match status" value="1"/>
</dbReference>
<evidence type="ECO:0000256" key="1">
    <source>
        <dbReference type="ARBA" id="ARBA00022793"/>
    </source>
</evidence>
<keyword evidence="8" id="KW-1185">Reference proteome</keyword>
<comment type="catalytic activity">
    <reaction evidence="3 4">
        <text>(R)-4'-phosphopantothenate + L-cysteine + CTP = N-[(R)-4-phosphopantothenoyl]-L-cysteine + CMP + diphosphate + H(+)</text>
        <dbReference type="Rhea" id="RHEA:19397"/>
        <dbReference type="ChEBI" id="CHEBI:10986"/>
        <dbReference type="ChEBI" id="CHEBI:15378"/>
        <dbReference type="ChEBI" id="CHEBI:33019"/>
        <dbReference type="ChEBI" id="CHEBI:35235"/>
        <dbReference type="ChEBI" id="CHEBI:37563"/>
        <dbReference type="ChEBI" id="CHEBI:59458"/>
        <dbReference type="ChEBI" id="CHEBI:60377"/>
        <dbReference type="EC" id="6.3.2.5"/>
    </reaction>
</comment>
<proteinExistence type="inferred from homology"/>
<dbReference type="EC" id="4.1.1.36" evidence="3"/>
<dbReference type="RefSeq" id="WP_105185441.1">
    <property type="nucleotide sequence ID" value="NZ_BAAAGO010000033.1"/>
</dbReference>
<dbReference type="GO" id="GO:0015937">
    <property type="term" value="P:coenzyme A biosynthetic process"/>
    <property type="evidence" value="ECO:0007669"/>
    <property type="project" value="UniProtKB-UniRule"/>
</dbReference>
<dbReference type="Proteomes" id="UP000238164">
    <property type="component" value="Chromosome 1"/>
</dbReference>
<dbReference type="PANTHER" id="PTHR14359:SF6">
    <property type="entry name" value="PHOSPHOPANTOTHENOYLCYSTEINE DECARBOXYLASE"/>
    <property type="match status" value="1"/>
</dbReference>
<evidence type="ECO:0000256" key="3">
    <source>
        <dbReference type="HAMAP-Rule" id="MF_02225"/>
    </source>
</evidence>
<comment type="catalytic activity">
    <reaction evidence="3 4">
        <text>N-[(R)-4-phosphopantothenoyl]-L-cysteine + H(+) = (R)-4'-phosphopantetheine + CO2</text>
        <dbReference type="Rhea" id="RHEA:16793"/>
        <dbReference type="ChEBI" id="CHEBI:15378"/>
        <dbReference type="ChEBI" id="CHEBI:16526"/>
        <dbReference type="ChEBI" id="CHEBI:59458"/>
        <dbReference type="ChEBI" id="CHEBI:61723"/>
        <dbReference type="EC" id="4.1.1.36"/>
    </reaction>
</comment>
<comment type="similarity">
    <text evidence="3 4">In the N-terminal section; belongs to the HFCD (homo-oligomeric flavin containing Cys decarboxylase) superfamily.</text>
</comment>
<evidence type="ECO:0000259" key="6">
    <source>
        <dbReference type="Pfam" id="PF04127"/>
    </source>
</evidence>
<dbReference type="InterPro" id="IPR007085">
    <property type="entry name" value="DNA/pantothenate-metab_flavo_C"/>
</dbReference>
<evidence type="ECO:0000256" key="4">
    <source>
        <dbReference type="RuleBase" id="RU364078"/>
    </source>
</evidence>
<dbReference type="Gene3D" id="3.40.50.10300">
    <property type="entry name" value="CoaB-like"/>
    <property type="match status" value="1"/>
</dbReference>
<dbReference type="Pfam" id="PF04127">
    <property type="entry name" value="DFP"/>
    <property type="match status" value="1"/>
</dbReference>
<comment type="pathway">
    <text evidence="3 4">Cofactor biosynthesis; coenzyme A biosynthesis; CoA from (R)-pantothenate: step 3/5.</text>
</comment>
<dbReference type="GO" id="GO:0015941">
    <property type="term" value="P:pantothenate catabolic process"/>
    <property type="evidence" value="ECO:0007669"/>
    <property type="project" value="InterPro"/>
</dbReference>